<evidence type="ECO:0000313" key="1">
    <source>
        <dbReference type="EMBL" id="CAK0815741.1"/>
    </source>
</evidence>
<evidence type="ECO:0000313" key="2">
    <source>
        <dbReference type="Proteomes" id="UP001189429"/>
    </source>
</evidence>
<accession>A0ABN9RCI6</accession>
<dbReference type="Proteomes" id="UP001189429">
    <property type="component" value="Unassembled WGS sequence"/>
</dbReference>
<comment type="caution">
    <text evidence="1">The sequence shown here is derived from an EMBL/GenBank/DDBJ whole genome shotgun (WGS) entry which is preliminary data.</text>
</comment>
<protein>
    <submittedName>
        <fullName evidence="1">Uncharacterized protein</fullName>
    </submittedName>
</protein>
<keyword evidence="2" id="KW-1185">Reference proteome</keyword>
<name>A0ABN9RCI6_9DINO</name>
<sequence>MLRVKRLSAETRGTVRFILSITVSFIFCLSLSLSPSLFLSLPPPFSCPSPASLSGPAYLNDCHMLPQAAYVYGWNPDSGEVDRGLRSCHRQLRFESMHADFSRLMEERGYPYRLATSKFQKSNDACGRLGKADLWPSTQELVQELYRMDFELLNYSL</sequence>
<reference evidence="1" key="1">
    <citation type="submission" date="2023-10" db="EMBL/GenBank/DDBJ databases">
        <authorList>
            <person name="Chen Y."/>
            <person name="Shah S."/>
            <person name="Dougan E. K."/>
            <person name="Thang M."/>
            <person name="Chan C."/>
        </authorList>
    </citation>
    <scope>NUCLEOTIDE SEQUENCE [LARGE SCALE GENOMIC DNA]</scope>
</reference>
<dbReference type="EMBL" id="CAUYUJ010005996">
    <property type="protein sequence ID" value="CAK0815741.1"/>
    <property type="molecule type" value="Genomic_DNA"/>
</dbReference>
<gene>
    <name evidence="1" type="ORF">PCOR1329_LOCUS18925</name>
</gene>
<proteinExistence type="predicted"/>
<organism evidence="1 2">
    <name type="scientific">Prorocentrum cordatum</name>
    <dbReference type="NCBI Taxonomy" id="2364126"/>
    <lineage>
        <taxon>Eukaryota</taxon>
        <taxon>Sar</taxon>
        <taxon>Alveolata</taxon>
        <taxon>Dinophyceae</taxon>
        <taxon>Prorocentrales</taxon>
        <taxon>Prorocentraceae</taxon>
        <taxon>Prorocentrum</taxon>
    </lineage>
</organism>